<evidence type="ECO:0000313" key="1">
    <source>
        <dbReference type="EMBL" id="JAH88595.1"/>
    </source>
</evidence>
<dbReference type="AlphaFoldDB" id="A0A0E9WG77"/>
<name>A0A0E9WG77_ANGAN</name>
<organism evidence="1">
    <name type="scientific">Anguilla anguilla</name>
    <name type="common">European freshwater eel</name>
    <name type="synonym">Muraena anguilla</name>
    <dbReference type="NCBI Taxonomy" id="7936"/>
    <lineage>
        <taxon>Eukaryota</taxon>
        <taxon>Metazoa</taxon>
        <taxon>Chordata</taxon>
        <taxon>Craniata</taxon>
        <taxon>Vertebrata</taxon>
        <taxon>Euteleostomi</taxon>
        <taxon>Actinopterygii</taxon>
        <taxon>Neopterygii</taxon>
        <taxon>Teleostei</taxon>
        <taxon>Anguilliformes</taxon>
        <taxon>Anguillidae</taxon>
        <taxon>Anguilla</taxon>
    </lineage>
</organism>
<protein>
    <submittedName>
        <fullName evidence="1">Uncharacterized protein</fullName>
    </submittedName>
</protein>
<proteinExistence type="predicted"/>
<sequence length="68" mass="7309">MATSASSEGLMSSSRKGSPGFCARWAFARLMASRTSSSSSAVFFFESRKRRISSSIFSSTASTLLSIR</sequence>
<reference evidence="1" key="2">
    <citation type="journal article" date="2015" name="Fish Shellfish Immunol.">
        <title>Early steps in the European eel (Anguilla anguilla)-Vibrio vulnificus interaction in the gills: Role of the RtxA13 toxin.</title>
        <authorList>
            <person name="Callol A."/>
            <person name="Pajuelo D."/>
            <person name="Ebbesson L."/>
            <person name="Teles M."/>
            <person name="MacKenzie S."/>
            <person name="Amaro C."/>
        </authorList>
    </citation>
    <scope>NUCLEOTIDE SEQUENCE</scope>
</reference>
<reference evidence="1" key="1">
    <citation type="submission" date="2014-11" db="EMBL/GenBank/DDBJ databases">
        <authorList>
            <person name="Amaro Gonzalez C."/>
        </authorList>
    </citation>
    <scope>NUCLEOTIDE SEQUENCE</scope>
</reference>
<accession>A0A0E9WG77</accession>
<dbReference type="EMBL" id="GBXM01019982">
    <property type="protein sequence ID" value="JAH88595.1"/>
    <property type="molecule type" value="Transcribed_RNA"/>
</dbReference>